<dbReference type="GO" id="GO:0008865">
    <property type="term" value="F:fructokinase activity"/>
    <property type="evidence" value="ECO:0007669"/>
    <property type="project" value="UniProtKB-EC"/>
</dbReference>
<evidence type="ECO:0000313" key="7">
    <source>
        <dbReference type="EMBL" id="MDQ0365615.1"/>
    </source>
</evidence>
<dbReference type="Pfam" id="PF00294">
    <property type="entry name" value="PfkB"/>
    <property type="match status" value="1"/>
</dbReference>
<evidence type="ECO:0000256" key="4">
    <source>
        <dbReference type="ARBA" id="ARBA00022777"/>
    </source>
</evidence>
<dbReference type="InterPro" id="IPR029056">
    <property type="entry name" value="Ribokinase-like"/>
</dbReference>
<dbReference type="SUPFAM" id="SSF53613">
    <property type="entry name" value="Ribokinase-like"/>
    <property type="match status" value="1"/>
</dbReference>
<dbReference type="EMBL" id="JAUSUZ010000001">
    <property type="protein sequence ID" value="MDQ0365615.1"/>
    <property type="molecule type" value="Genomic_DNA"/>
</dbReference>
<evidence type="ECO:0000259" key="6">
    <source>
        <dbReference type="Pfam" id="PF00294"/>
    </source>
</evidence>
<name>A0AAE3VXQ1_9ACTN</name>
<dbReference type="PANTHER" id="PTHR43085">
    <property type="entry name" value="HEXOKINASE FAMILY MEMBER"/>
    <property type="match status" value="1"/>
</dbReference>
<proteinExistence type="inferred from homology"/>
<evidence type="ECO:0000256" key="5">
    <source>
        <dbReference type="ARBA" id="ARBA00022840"/>
    </source>
</evidence>
<evidence type="ECO:0000256" key="3">
    <source>
        <dbReference type="ARBA" id="ARBA00022741"/>
    </source>
</evidence>
<comment type="caution">
    <text evidence="7">The sequence shown here is derived from an EMBL/GenBank/DDBJ whole genome shotgun (WGS) entry which is preliminary data.</text>
</comment>
<keyword evidence="2 7" id="KW-0808">Transferase</keyword>
<dbReference type="RefSeq" id="WP_307238323.1">
    <property type="nucleotide sequence ID" value="NZ_JAUSUZ010000001.1"/>
</dbReference>
<accession>A0AAE3VXQ1</accession>
<keyword evidence="8" id="KW-1185">Reference proteome</keyword>
<sequence>MTYAVVLGEALIDLLETEHEGLPVYRQVIGGAPLNVATGIARLAGPGRSEFGGALGDDVLATRIEAFLTGAGVGTRAVARVAAPTALAVATFDGADPDFRFYGEPPSYALYTPADVPAELTARAAVLYCGSISLLREPFADAARAAWATDGPLRIFDPNVRPRLLPDDAAWNRQRALVTEFAARAGLVKLSSVDAEGLYGATPAEAARRLHALGAPVVVVTAGARGALVSTGDEESFVPAPAVQAVDATGAGDSVMAALAYRLLNDGRPTGHAVWQQHVEFALSVAALVCERVGGAVAMPTPEDLRRRWEPTTKIN</sequence>
<dbReference type="InterPro" id="IPR011611">
    <property type="entry name" value="PfkB_dom"/>
</dbReference>
<feature type="domain" description="Carbohydrate kinase PfkB" evidence="6">
    <location>
        <begin position="1"/>
        <end position="301"/>
    </location>
</feature>
<dbReference type="InterPro" id="IPR050306">
    <property type="entry name" value="PfkB_Carbo_kinase"/>
</dbReference>
<reference evidence="7 8" key="1">
    <citation type="submission" date="2023-07" db="EMBL/GenBank/DDBJ databases">
        <title>Sequencing the genomes of 1000 actinobacteria strains.</title>
        <authorList>
            <person name="Klenk H.-P."/>
        </authorList>
    </citation>
    <scope>NUCLEOTIDE SEQUENCE [LARGE SCALE GENOMIC DNA]</scope>
    <source>
        <strain evidence="7 8">DSM 44709</strain>
    </source>
</reference>
<dbReference type="Gene3D" id="3.40.1190.20">
    <property type="match status" value="1"/>
</dbReference>
<dbReference type="EC" id="2.7.1.4" evidence="7"/>
<comment type="similarity">
    <text evidence="1">Belongs to the carbohydrate kinase PfkB family.</text>
</comment>
<dbReference type="GO" id="GO:0005524">
    <property type="term" value="F:ATP binding"/>
    <property type="evidence" value="ECO:0007669"/>
    <property type="project" value="UniProtKB-KW"/>
</dbReference>
<keyword evidence="4" id="KW-0418">Kinase</keyword>
<dbReference type="Proteomes" id="UP001240236">
    <property type="component" value="Unassembled WGS sequence"/>
</dbReference>
<evidence type="ECO:0000256" key="1">
    <source>
        <dbReference type="ARBA" id="ARBA00010688"/>
    </source>
</evidence>
<keyword evidence="5" id="KW-0067">ATP-binding</keyword>
<dbReference type="PANTHER" id="PTHR43085:SF1">
    <property type="entry name" value="PSEUDOURIDINE KINASE-RELATED"/>
    <property type="match status" value="1"/>
</dbReference>
<protein>
    <submittedName>
        <fullName evidence="7">Fructokinase</fullName>
        <ecNumber evidence="7">2.7.1.4</ecNumber>
    </submittedName>
</protein>
<keyword evidence="3" id="KW-0547">Nucleotide-binding</keyword>
<gene>
    <name evidence="7" type="ORF">J2S42_002284</name>
</gene>
<dbReference type="AlphaFoldDB" id="A0AAE3VXQ1"/>
<evidence type="ECO:0000256" key="2">
    <source>
        <dbReference type="ARBA" id="ARBA00022679"/>
    </source>
</evidence>
<evidence type="ECO:0000313" key="8">
    <source>
        <dbReference type="Proteomes" id="UP001240236"/>
    </source>
</evidence>
<dbReference type="CDD" id="cd01167">
    <property type="entry name" value="bac_FRK"/>
    <property type="match status" value="1"/>
</dbReference>
<organism evidence="7 8">
    <name type="scientific">Catenuloplanes indicus</name>
    <dbReference type="NCBI Taxonomy" id="137267"/>
    <lineage>
        <taxon>Bacteria</taxon>
        <taxon>Bacillati</taxon>
        <taxon>Actinomycetota</taxon>
        <taxon>Actinomycetes</taxon>
        <taxon>Micromonosporales</taxon>
        <taxon>Micromonosporaceae</taxon>
        <taxon>Catenuloplanes</taxon>
    </lineage>
</organism>